<dbReference type="AlphaFoldDB" id="A0A022RD88"/>
<feature type="binding site" evidence="7">
    <location>
        <position position="184"/>
    </location>
    <ligand>
        <name>Ca(2+)</name>
        <dbReference type="ChEBI" id="CHEBI:29108"/>
        <label>3</label>
    </ligand>
</feature>
<feature type="domain" description="Peptidase metallopeptidase" evidence="9">
    <location>
        <begin position="92"/>
        <end position="248"/>
    </location>
</feature>
<feature type="binding site" evidence="7">
    <location>
        <position position="161"/>
    </location>
    <ligand>
        <name>Ca(2+)</name>
        <dbReference type="ChEBI" id="CHEBI:29108"/>
        <label>3</label>
    </ligand>
</feature>
<feature type="binding site" evidence="7">
    <location>
        <position position="221"/>
    </location>
    <ligand>
        <name>Zn(2+)</name>
        <dbReference type="ChEBI" id="CHEBI:29105"/>
        <label>2</label>
        <note>catalytic</note>
    </ligand>
</feature>
<keyword evidence="1" id="KW-0645">Protease</keyword>
<gene>
    <name evidence="10" type="ORF">MIMGU_mgv11b017434mg</name>
</gene>
<dbReference type="InterPro" id="IPR001818">
    <property type="entry name" value="Pept_M10_metallopeptidase"/>
</dbReference>
<feature type="binding site" evidence="7">
    <location>
        <position position="144"/>
    </location>
    <ligand>
        <name>Ca(2+)</name>
        <dbReference type="ChEBI" id="CHEBI:29108"/>
        <label>2</label>
    </ligand>
</feature>
<comment type="cofactor">
    <cofactor evidence="7">
        <name>Ca(2+)</name>
        <dbReference type="ChEBI" id="CHEBI:29108"/>
    </cofactor>
    <text evidence="7">Can bind about 5 Ca(2+) ions per subunit.</text>
</comment>
<evidence type="ECO:0000256" key="8">
    <source>
        <dbReference type="PIRSR" id="PIRSR621190-5"/>
    </source>
</evidence>
<feature type="binding site" evidence="7">
    <location>
        <position position="169"/>
    </location>
    <ligand>
        <name>Zn(2+)</name>
        <dbReference type="ChEBI" id="CHEBI:29105"/>
        <label>1</label>
    </ligand>
</feature>
<evidence type="ECO:0000256" key="1">
    <source>
        <dbReference type="ARBA" id="ARBA00022670"/>
    </source>
</evidence>
<evidence type="ECO:0000256" key="7">
    <source>
        <dbReference type="PIRSR" id="PIRSR621190-2"/>
    </source>
</evidence>
<dbReference type="GO" id="GO:0030574">
    <property type="term" value="P:collagen catabolic process"/>
    <property type="evidence" value="ECO:0000318"/>
    <property type="project" value="GO_Central"/>
</dbReference>
<dbReference type="Pfam" id="PF00413">
    <property type="entry name" value="Peptidase_M10"/>
    <property type="match status" value="1"/>
</dbReference>
<dbReference type="PANTHER" id="PTHR10201">
    <property type="entry name" value="MATRIX METALLOPROTEINASE"/>
    <property type="match status" value="1"/>
</dbReference>
<feature type="binding site" evidence="7">
    <location>
        <position position="213"/>
    </location>
    <ligand>
        <name>Zn(2+)</name>
        <dbReference type="ChEBI" id="CHEBI:29105"/>
        <label>2</label>
        <note>catalytic</note>
    </ligand>
</feature>
<reference evidence="10 11" key="1">
    <citation type="journal article" date="2013" name="Proc. Natl. Acad. Sci. U.S.A.">
        <title>Fine-scale variation in meiotic recombination in Mimulus inferred from population shotgun sequencing.</title>
        <authorList>
            <person name="Hellsten U."/>
            <person name="Wright K.M."/>
            <person name="Jenkins J."/>
            <person name="Shu S."/>
            <person name="Yuan Y."/>
            <person name="Wessler S.R."/>
            <person name="Schmutz J."/>
            <person name="Willis J.H."/>
            <person name="Rokhsar D.S."/>
        </authorList>
    </citation>
    <scope>NUCLEOTIDE SEQUENCE [LARGE SCALE GENOMIC DNA]</scope>
    <source>
        <strain evidence="11">cv. DUN x IM62</strain>
    </source>
</reference>
<dbReference type="SUPFAM" id="SSF47090">
    <property type="entry name" value="PGBD-like"/>
    <property type="match status" value="1"/>
</dbReference>
<protein>
    <recommendedName>
        <fullName evidence="9">Peptidase metallopeptidase domain-containing protein</fullName>
    </recommendedName>
</protein>
<feature type="binding site" evidence="7">
    <location>
        <position position="154"/>
    </location>
    <ligand>
        <name>Zn(2+)</name>
        <dbReference type="ChEBI" id="CHEBI:29105"/>
        <label>1</label>
    </ligand>
</feature>
<evidence type="ECO:0000313" key="11">
    <source>
        <dbReference type="Proteomes" id="UP000030748"/>
    </source>
</evidence>
<organism evidence="10 11">
    <name type="scientific">Erythranthe guttata</name>
    <name type="common">Yellow monkey flower</name>
    <name type="synonym">Mimulus guttatus</name>
    <dbReference type="NCBI Taxonomy" id="4155"/>
    <lineage>
        <taxon>Eukaryota</taxon>
        <taxon>Viridiplantae</taxon>
        <taxon>Streptophyta</taxon>
        <taxon>Embryophyta</taxon>
        <taxon>Tracheophyta</taxon>
        <taxon>Spermatophyta</taxon>
        <taxon>Magnoliopsida</taxon>
        <taxon>eudicotyledons</taxon>
        <taxon>Gunneridae</taxon>
        <taxon>Pentapetalae</taxon>
        <taxon>asterids</taxon>
        <taxon>lamiids</taxon>
        <taxon>Lamiales</taxon>
        <taxon>Phrymaceae</taxon>
        <taxon>Erythranthe</taxon>
    </lineage>
</organism>
<keyword evidence="7" id="KW-0106">Calcium</keyword>
<evidence type="ECO:0000259" key="9">
    <source>
        <dbReference type="SMART" id="SM00235"/>
    </source>
</evidence>
<feature type="active site" evidence="6">
    <location>
        <position position="204"/>
    </location>
</feature>
<name>A0A022RD88_ERYGU</name>
<feature type="binding site" evidence="7">
    <location>
        <position position="156"/>
    </location>
    <ligand>
        <name>Zn(2+)</name>
        <dbReference type="ChEBI" id="CHEBI:29105"/>
        <label>1</label>
    </ligand>
</feature>
<feature type="binding site" evidence="7">
    <location>
        <position position="181"/>
    </location>
    <ligand>
        <name>Ca(2+)</name>
        <dbReference type="ChEBI" id="CHEBI:29108"/>
        <label>3</label>
    </ligand>
</feature>
<dbReference type="GO" id="GO:0008270">
    <property type="term" value="F:zinc ion binding"/>
    <property type="evidence" value="ECO:0007669"/>
    <property type="project" value="InterPro"/>
</dbReference>
<feature type="binding site" evidence="7">
    <location>
        <position position="179"/>
    </location>
    <ligand>
        <name>Zn(2+)</name>
        <dbReference type="ChEBI" id="CHEBI:29105"/>
        <label>1</label>
    </ligand>
</feature>
<dbReference type="InterPro" id="IPR036365">
    <property type="entry name" value="PGBD-like_sf"/>
</dbReference>
<dbReference type="STRING" id="4155.A0A022RD88"/>
<dbReference type="EMBL" id="KI630489">
    <property type="protein sequence ID" value="EYU38312.1"/>
    <property type="molecule type" value="Genomic_DNA"/>
</dbReference>
<dbReference type="SMART" id="SM00235">
    <property type="entry name" value="ZnMc"/>
    <property type="match status" value="1"/>
</dbReference>
<feature type="binding site" evidence="7">
    <location>
        <position position="162"/>
    </location>
    <ligand>
        <name>Ca(2+)</name>
        <dbReference type="ChEBI" id="CHEBI:29108"/>
        <label>3</label>
    </ligand>
</feature>
<accession>A0A022RD88</accession>
<keyword evidence="4 7" id="KW-0862">Zinc</keyword>
<dbReference type="InterPro" id="IPR033739">
    <property type="entry name" value="M10A_MMP"/>
</dbReference>
<feature type="short sequence motif" description="Cysteine switch" evidence="8">
    <location>
        <begin position="51"/>
        <end position="83"/>
    </location>
</feature>
<feature type="binding site" description="in inhibited form" evidence="7">
    <location>
        <position position="53"/>
    </location>
    <ligand>
        <name>Zn(2+)</name>
        <dbReference type="ChEBI" id="CHEBI:29105"/>
        <label>2</label>
        <note>catalytic</note>
    </ligand>
</feature>
<dbReference type="GO" id="GO:0006508">
    <property type="term" value="P:proteolysis"/>
    <property type="evidence" value="ECO:0007669"/>
    <property type="project" value="UniProtKB-KW"/>
</dbReference>
<feature type="binding site" evidence="7">
    <location>
        <position position="207"/>
    </location>
    <ligand>
        <name>Zn(2+)</name>
        <dbReference type="ChEBI" id="CHEBI:29105"/>
        <label>2</label>
        <note>catalytic</note>
    </ligand>
</feature>
<comment type="cofactor">
    <cofactor evidence="7">
        <name>Zn(2+)</name>
        <dbReference type="ChEBI" id="CHEBI:29105"/>
    </cofactor>
    <text evidence="7">Binds 2 Zn(2+) ions per subunit.</text>
</comment>
<proteinExistence type="predicted"/>
<dbReference type="PANTHER" id="PTHR10201:SF213">
    <property type="entry name" value="METALLOENDOPROTEINASE 2-MMP-LIKE"/>
    <property type="match status" value="1"/>
</dbReference>
<keyword evidence="2 7" id="KW-0479">Metal-binding</keyword>
<evidence type="ECO:0000313" key="10">
    <source>
        <dbReference type="EMBL" id="EYU38312.1"/>
    </source>
</evidence>
<dbReference type="SUPFAM" id="SSF55486">
    <property type="entry name" value="Metalloproteases ('zincins'), catalytic domain"/>
    <property type="match status" value="1"/>
</dbReference>
<evidence type="ECO:0000256" key="6">
    <source>
        <dbReference type="PIRSR" id="PIRSR621190-1"/>
    </source>
</evidence>
<keyword evidence="5" id="KW-0482">Metalloprotease</keyword>
<evidence type="ECO:0000256" key="5">
    <source>
        <dbReference type="ARBA" id="ARBA00023049"/>
    </source>
</evidence>
<dbReference type="InterPro" id="IPR006026">
    <property type="entry name" value="Peptidase_Metallo"/>
</dbReference>
<dbReference type="InterPro" id="IPR021190">
    <property type="entry name" value="Pept_M10A"/>
</dbReference>
<dbReference type="eggNOG" id="KOG1565">
    <property type="taxonomic scope" value="Eukaryota"/>
</dbReference>
<evidence type="ECO:0000256" key="2">
    <source>
        <dbReference type="ARBA" id="ARBA00022723"/>
    </source>
</evidence>
<feature type="binding site" evidence="7">
    <location>
        <position position="184"/>
    </location>
    <ligand>
        <name>Ca(2+)</name>
        <dbReference type="ChEBI" id="CHEBI:29108"/>
        <label>1</label>
    </ligand>
</feature>
<dbReference type="Proteomes" id="UP000030748">
    <property type="component" value="Unassembled WGS sequence"/>
</dbReference>
<dbReference type="InterPro" id="IPR024079">
    <property type="entry name" value="MetalloPept_cat_dom_sf"/>
</dbReference>
<dbReference type="GO" id="GO:0004222">
    <property type="term" value="F:metalloendopeptidase activity"/>
    <property type="evidence" value="ECO:0000318"/>
    <property type="project" value="GO_Central"/>
</dbReference>
<dbReference type="Gene3D" id="3.40.390.10">
    <property type="entry name" value="Collagenase (Catalytic Domain)"/>
    <property type="match status" value="1"/>
</dbReference>
<sequence length="251" mass="28136">MMPIGDQKTPRFAFDFINQLEESAIKTYQRNYHIAPTGILDATTVSKMTTPRCGYADIVNGINTMQLNKGKKYLNSNNDIHTVSHYRFTVPRNRRWPRSKANLTYRFLPNTPEIAVGPVSRAFQKWHSISGFSFSRVQDSSSTDLVIGFFKRSHGDGAPFDGPGGVTAHAFRPTDGRLHYDADEKWSDGPAPDAMDLESIAVHEIGHLLGLGHSDVKAAIMYSYLNYGMNKTKFDADDINGIKALYRNWGN</sequence>
<evidence type="ECO:0000256" key="3">
    <source>
        <dbReference type="ARBA" id="ARBA00022801"/>
    </source>
</evidence>
<dbReference type="CDD" id="cd04278">
    <property type="entry name" value="ZnMc_MMP"/>
    <property type="match status" value="1"/>
</dbReference>
<dbReference type="GO" id="GO:0030198">
    <property type="term" value="P:extracellular matrix organization"/>
    <property type="evidence" value="ECO:0000318"/>
    <property type="project" value="GO_Central"/>
</dbReference>
<keyword evidence="3" id="KW-0378">Hydrolase</keyword>
<dbReference type="GO" id="GO:0031012">
    <property type="term" value="C:extracellular matrix"/>
    <property type="evidence" value="ECO:0007669"/>
    <property type="project" value="InterPro"/>
</dbReference>
<keyword evidence="11" id="KW-1185">Reference proteome</keyword>
<evidence type="ECO:0000256" key="4">
    <source>
        <dbReference type="ARBA" id="ARBA00022833"/>
    </source>
</evidence>
<feature type="binding site" evidence="7">
    <location>
        <position position="203"/>
    </location>
    <ligand>
        <name>Zn(2+)</name>
        <dbReference type="ChEBI" id="CHEBI:29105"/>
        <label>2</label>
        <note>catalytic</note>
    </ligand>
</feature>
<dbReference type="PRINTS" id="PR00138">
    <property type="entry name" value="MATRIXIN"/>
</dbReference>